<dbReference type="InterPro" id="IPR002347">
    <property type="entry name" value="SDR_fam"/>
</dbReference>
<dbReference type="InterPro" id="IPR051911">
    <property type="entry name" value="SDR_oxidoreductase"/>
</dbReference>
<dbReference type="RefSeq" id="WP_139793564.1">
    <property type="nucleotide sequence ID" value="NZ_FWWY01000001.1"/>
</dbReference>
<keyword evidence="2" id="KW-0560">Oxidoreductase</keyword>
<dbReference type="EMBL" id="FWWY01000001">
    <property type="protein sequence ID" value="SMC06235.1"/>
    <property type="molecule type" value="Genomic_DNA"/>
</dbReference>
<dbReference type="PANTHER" id="PTHR43976">
    <property type="entry name" value="SHORT CHAIN DEHYDROGENASE"/>
    <property type="match status" value="1"/>
</dbReference>
<dbReference type="GO" id="GO:0016491">
    <property type="term" value="F:oxidoreductase activity"/>
    <property type="evidence" value="ECO:0007669"/>
    <property type="project" value="UniProtKB-KW"/>
</dbReference>
<evidence type="ECO:0000256" key="2">
    <source>
        <dbReference type="ARBA" id="ARBA00023002"/>
    </source>
</evidence>
<protein>
    <submittedName>
        <fullName evidence="4">Short-chain dehydrogenase</fullName>
    </submittedName>
</protein>
<comment type="similarity">
    <text evidence="1 3">Belongs to the short-chain dehydrogenases/reductases (SDR) family.</text>
</comment>
<dbReference type="InterPro" id="IPR036291">
    <property type="entry name" value="NAD(P)-bd_dom_sf"/>
</dbReference>
<dbReference type="PRINTS" id="PR00081">
    <property type="entry name" value="GDHRDH"/>
</dbReference>
<keyword evidence="5" id="KW-1185">Reference proteome</keyword>
<dbReference type="Gene3D" id="3.40.50.720">
    <property type="entry name" value="NAD(P)-binding Rossmann-like Domain"/>
    <property type="match status" value="1"/>
</dbReference>
<evidence type="ECO:0000313" key="5">
    <source>
        <dbReference type="Proteomes" id="UP000192660"/>
    </source>
</evidence>
<evidence type="ECO:0000256" key="3">
    <source>
        <dbReference type="RuleBase" id="RU000363"/>
    </source>
</evidence>
<proteinExistence type="inferred from homology"/>
<dbReference type="PANTHER" id="PTHR43976:SF16">
    <property type="entry name" value="SHORT-CHAIN DEHYDROGENASE_REDUCTASE FAMILY PROTEIN"/>
    <property type="match status" value="1"/>
</dbReference>
<gene>
    <name evidence="4" type="ORF">SAMN00768000_2702</name>
</gene>
<reference evidence="5" key="1">
    <citation type="submission" date="2017-04" db="EMBL/GenBank/DDBJ databases">
        <authorList>
            <person name="Varghese N."/>
            <person name="Submissions S."/>
        </authorList>
    </citation>
    <scope>NUCLEOTIDE SEQUENCE [LARGE SCALE GENOMIC DNA]</scope>
    <source>
        <strain evidence="5">DSM 9293</strain>
    </source>
</reference>
<dbReference type="STRING" id="28034.BFX07_11685"/>
<organism evidence="4 5">
    <name type="scientific">Sulfobacillus thermosulfidooxidans (strain DSM 9293 / VKM B-1269 / AT-1)</name>
    <dbReference type="NCBI Taxonomy" id="929705"/>
    <lineage>
        <taxon>Bacteria</taxon>
        <taxon>Bacillati</taxon>
        <taxon>Bacillota</taxon>
        <taxon>Clostridia</taxon>
        <taxon>Eubacteriales</taxon>
        <taxon>Clostridiales Family XVII. Incertae Sedis</taxon>
        <taxon>Sulfobacillus</taxon>
    </lineage>
</organism>
<dbReference type="OrthoDB" id="9808814at2"/>
<dbReference type="Proteomes" id="UP000192660">
    <property type="component" value="Unassembled WGS sequence"/>
</dbReference>
<evidence type="ECO:0000256" key="1">
    <source>
        <dbReference type="ARBA" id="ARBA00006484"/>
    </source>
</evidence>
<dbReference type="SUPFAM" id="SSF51735">
    <property type="entry name" value="NAD(P)-binding Rossmann-fold domains"/>
    <property type="match status" value="1"/>
</dbReference>
<accession>A0A1W1WJ13</accession>
<dbReference type="CDD" id="cd05374">
    <property type="entry name" value="17beta-HSD-like_SDR_c"/>
    <property type="match status" value="1"/>
</dbReference>
<name>A0A1W1WJ13_SULTA</name>
<dbReference type="Pfam" id="PF00106">
    <property type="entry name" value="adh_short"/>
    <property type="match status" value="1"/>
</dbReference>
<dbReference type="PRINTS" id="PR00080">
    <property type="entry name" value="SDRFAMILY"/>
</dbReference>
<dbReference type="AlphaFoldDB" id="A0A1W1WJ13"/>
<sequence>MKRYNFSRVVLITGTSSGIGRAMVQFLADKHYMVIATARDAERITDLPAAAHLSLDVTQQAQIDEVAQYVMQQFGRLDVLVNNAGMAIRGSLEDVPETMWETIFDVNVMGPVRMIQAFAPYFRRQQYGHIINITTVRSLWGMPFLGSYTASKAALDALTMALSDEMAAWGVFVTLVRVGLTKTPLFQRSKQYSEPWMTSHSPYWNSYQRGQKMFERIVRFAVNPQVIAQKVENVMSSSRPPRVLTIPLQARIFDNLSPLLRWLGPLRKT</sequence>
<evidence type="ECO:0000313" key="4">
    <source>
        <dbReference type="EMBL" id="SMC06235.1"/>
    </source>
</evidence>